<protein>
    <submittedName>
        <fullName evidence="1">Uncharacterized protein</fullName>
    </submittedName>
</protein>
<dbReference type="EMBL" id="CAXITT010000080">
    <property type="protein sequence ID" value="CAL1531054.1"/>
    <property type="molecule type" value="Genomic_DNA"/>
</dbReference>
<dbReference type="AlphaFoldDB" id="A0AAV2HF21"/>
<evidence type="ECO:0000313" key="1">
    <source>
        <dbReference type="EMBL" id="CAL1531054.1"/>
    </source>
</evidence>
<sequence>MAFIDLNLDAFLIELPGKDFGGNIQVFGNAVRRVLMILRKADLDHMKQKLLKTQMDPELLKYKLSYLVENSQSWNKRNWVFEFNKVTFFITSFAPFYPETNSRYAFGCENCYILFQPEISFAIHDLPDDTAETNWNKPITVRDKIRVAFRQGGREYEVPLKLQEPMVHDIVKTIYPHDDKIEWWLT</sequence>
<keyword evidence="2" id="KW-1185">Reference proteome</keyword>
<proteinExistence type="predicted"/>
<gene>
    <name evidence="1" type="ORF">GSLYS_00005179001</name>
</gene>
<evidence type="ECO:0000313" key="2">
    <source>
        <dbReference type="Proteomes" id="UP001497497"/>
    </source>
</evidence>
<reference evidence="1 2" key="1">
    <citation type="submission" date="2024-04" db="EMBL/GenBank/DDBJ databases">
        <authorList>
            <consortium name="Genoscope - CEA"/>
            <person name="William W."/>
        </authorList>
    </citation>
    <scope>NUCLEOTIDE SEQUENCE [LARGE SCALE GENOMIC DNA]</scope>
</reference>
<dbReference type="Proteomes" id="UP001497497">
    <property type="component" value="Unassembled WGS sequence"/>
</dbReference>
<accession>A0AAV2HF21</accession>
<organism evidence="1 2">
    <name type="scientific">Lymnaea stagnalis</name>
    <name type="common">Great pond snail</name>
    <name type="synonym">Helix stagnalis</name>
    <dbReference type="NCBI Taxonomy" id="6523"/>
    <lineage>
        <taxon>Eukaryota</taxon>
        <taxon>Metazoa</taxon>
        <taxon>Spiralia</taxon>
        <taxon>Lophotrochozoa</taxon>
        <taxon>Mollusca</taxon>
        <taxon>Gastropoda</taxon>
        <taxon>Heterobranchia</taxon>
        <taxon>Euthyneura</taxon>
        <taxon>Panpulmonata</taxon>
        <taxon>Hygrophila</taxon>
        <taxon>Lymnaeoidea</taxon>
        <taxon>Lymnaeidae</taxon>
        <taxon>Lymnaea</taxon>
    </lineage>
</organism>
<name>A0AAV2HF21_LYMST</name>
<comment type="caution">
    <text evidence="1">The sequence shown here is derived from an EMBL/GenBank/DDBJ whole genome shotgun (WGS) entry which is preliminary data.</text>
</comment>